<accession>A0A815K046</accession>
<sequence>MDVGSETASNNDITDIAITAVPITSSNMEVTTTTENSTSKLKIIIKISRTKKNISIDGSSTVKQLKDIVVKEFNLPINQICLTYSSKILNDDDDNINKYDIKDGVTINLVKQILQTNTTTSSASASSTIPKGTNDTLVCDNQTNTTQLNIMNNPVQHHQVIENSIVQNVTSNSDLLCSLLHSNPQMRNLMKCNLETSYFRNNRDLLRQKMESARNLTILQELMRTYDRILRNSESTPDESNDLQRINDNDVQKPIYSAPQKPFDINLFSQLFTGNEENTTISCMENTNPLSNSSTSGGTGTTAVTTASNRQQETTDTSKNQQQEQISQMIKNYISQLDQNVHLIQDVVNKPCMQSLMNSIATNPDIPRQMVANNPKLYAQIIDTLSATMKEQMRNLDVQALMKNDQVHEAIIQVQKDLKRLHAIVPNLFGAGGLLTGKFVQNIPTSIEAASAIDSDFHHKFELKFNTIYVHPLFSTAERQAIGDRIITAIEFLNTFFANDDYCTTIWTNIMNGAYKTITKDMTTSEICKILFNSSISSTKISTLERLIQQKITVAVIHLKAEASPQILDSCRTNEYATTTPRPNEEILIAINPLVFDKKTTGDGSDITSEASTLFLSILLLHELTHAAKLMSPQKNDTPKLPFFSTYSTPVCYDGGSVLERELFYGELHINKDSNYSDVKLFIVGQNNKHIKLSQSNIIGCLNKNNFKPLLALVVEPLELPIKRKRTTENTKTRTNYFETANEENQENQEKFIPLLQYHARNTYEQTYQIYPNEHFQCLLNYHCEKDTLTDQSPDDPVL</sequence>
<evidence type="ECO:0000313" key="4">
    <source>
        <dbReference type="Proteomes" id="UP000663864"/>
    </source>
</evidence>
<dbReference type="Pfam" id="PF23195">
    <property type="entry name" value="UBQLN1"/>
    <property type="match status" value="1"/>
</dbReference>
<feature type="compositionally biased region" description="Low complexity" evidence="1">
    <location>
        <begin position="291"/>
        <end position="309"/>
    </location>
</feature>
<evidence type="ECO:0000313" key="3">
    <source>
        <dbReference type="EMBL" id="CAF1389111.1"/>
    </source>
</evidence>
<dbReference type="AlphaFoldDB" id="A0A815K046"/>
<protein>
    <recommendedName>
        <fullName evidence="2">Ubiquitin-like domain-containing protein</fullName>
    </recommendedName>
</protein>
<dbReference type="GO" id="GO:0006511">
    <property type="term" value="P:ubiquitin-dependent protein catabolic process"/>
    <property type="evidence" value="ECO:0007669"/>
    <property type="project" value="TreeGrafter"/>
</dbReference>
<dbReference type="InterPro" id="IPR000626">
    <property type="entry name" value="Ubiquitin-like_dom"/>
</dbReference>
<dbReference type="InterPro" id="IPR015496">
    <property type="entry name" value="Ubiquilin"/>
</dbReference>
<dbReference type="Proteomes" id="UP000663864">
    <property type="component" value="Unassembled WGS sequence"/>
</dbReference>
<dbReference type="GO" id="GO:0031593">
    <property type="term" value="F:polyubiquitin modification-dependent protein binding"/>
    <property type="evidence" value="ECO:0007669"/>
    <property type="project" value="TreeGrafter"/>
</dbReference>
<dbReference type="InterPro" id="IPR029071">
    <property type="entry name" value="Ubiquitin-like_domsf"/>
</dbReference>
<dbReference type="PANTHER" id="PTHR10677:SF3">
    <property type="entry name" value="FI07626P-RELATED"/>
    <property type="match status" value="1"/>
</dbReference>
<evidence type="ECO:0000259" key="2">
    <source>
        <dbReference type="PROSITE" id="PS50053"/>
    </source>
</evidence>
<dbReference type="EMBL" id="CAJNOT010003540">
    <property type="protein sequence ID" value="CAF1389111.1"/>
    <property type="molecule type" value="Genomic_DNA"/>
</dbReference>
<reference evidence="3" key="1">
    <citation type="submission" date="2021-02" db="EMBL/GenBank/DDBJ databases">
        <authorList>
            <person name="Nowell W R."/>
        </authorList>
    </citation>
    <scope>NUCLEOTIDE SEQUENCE</scope>
</reference>
<organism evidence="3 4">
    <name type="scientific">Rotaria sordida</name>
    <dbReference type="NCBI Taxonomy" id="392033"/>
    <lineage>
        <taxon>Eukaryota</taxon>
        <taxon>Metazoa</taxon>
        <taxon>Spiralia</taxon>
        <taxon>Gnathifera</taxon>
        <taxon>Rotifera</taxon>
        <taxon>Eurotatoria</taxon>
        <taxon>Bdelloidea</taxon>
        <taxon>Philodinida</taxon>
        <taxon>Philodinidae</taxon>
        <taxon>Rotaria</taxon>
    </lineage>
</organism>
<dbReference type="SUPFAM" id="SSF54236">
    <property type="entry name" value="Ubiquitin-like"/>
    <property type="match status" value="1"/>
</dbReference>
<proteinExistence type="predicted"/>
<dbReference type="PROSITE" id="PS50053">
    <property type="entry name" value="UBIQUITIN_2"/>
    <property type="match status" value="1"/>
</dbReference>
<feature type="region of interest" description="Disordered" evidence="1">
    <location>
        <begin position="284"/>
        <end position="324"/>
    </location>
</feature>
<dbReference type="SMART" id="SM00213">
    <property type="entry name" value="UBQ"/>
    <property type="match status" value="1"/>
</dbReference>
<gene>
    <name evidence="3" type="ORF">ZHD862_LOCUS32527</name>
</gene>
<comment type="caution">
    <text evidence="3">The sequence shown here is derived from an EMBL/GenBank/DDBJ whole genome shotgun (WGS) entry which is preliminary data.</text>
</comment>
<dbReference type="PANTHER" id="PTHR10677">
    <property type="entry name" value="UBIQUILIN"/>
    <property type="match status" value="1"/>
</dbReference>
<feature type="domain" description="Ubiquitin-like" evidence="2">
    <location>
        <begin position="41"/>
        <end position="110"/>
    </location>
</feature>
<evidence type="ECO:0000256" key="1">
    <source>
        <dbReference type="SAM" id="MobiDB-lite"/>
    </source>
</evidence>
<name>A0A815K046_9BILA</name>
<dbReference type="GO" id="GO:0005829">
    <property type="term" value="C:cytosol"/>
    <property type="evidence" value="ECO:0007669"/>
    <property type="project" value="TreeGrafter"/>
</dbReference>
<dbReference type="Gene3D" id="3.10.20.90">
    <property type="entry name" value="Phosphatidylinositol 3-kinase Catalytic Subunit, Chain A, domain 1"/>
    <property type="match status" value="1"/>
</dbReference>
<dbReference type="Pfam" id="PF00240">
    <property type="entry name" value="ubiquitin"/>
    <property type="match status" value="1"/>
</dbReference>
<feature type="compositionally biased region" description="Polar residues" evidence="1">
    <location>
        <begin position="310"/>
        <end position="324"/>
    </location>
</feature>